<dbReference type="PANTHER" id="PTHR31964:SF113">
    <property type="entry name" value="USPA DOMAIN-CONTAINING PROTEIN"/>
    <property type="match status" value="1"/>
</dbReference>
<dbReference type="EMBL" id="AJWJ01000166">
    <property type="protein sequence ID" value="KAF2074079.1"/>
    <property type="molecule type" value="Genomic_DNA"/>
</dbReference>
<dbReference type="OrthoDB" id="843225at2759"/>
<sequence length="145" mass="16366">MVKFCVCMDGSEKAHAAFLRAISLCKPEDTIITLVVVDFVHYMMSNPKANELTSFTNMKQEMLENGDKLIKTYEDLAKDEYNIINYSSIKLEGNPRDMIMKVVDEQRIDVLLLGVVGLMNGENISMGSTSNFCIRNCHCDVLLCK</sequence>
<name>A0A8J4PXT4_9MYCE</name>
<gene>
    <name evidence="2" type="ORF">CYY_004608</name>
</gene>
<dbReference type="PRINTS" id="PR01438">
    <property type="entry name" value="UNVRSLSTRESS"/>
</dbReference>
<dbReference type="InterPro" id="IPR006015">
    <property type="entry name" value="Universal_stress_UspA"/>
</dbReference>
<proteinExistence type="predicted"/>
<dbReference type="CDD" id="cd00293">
    <property type="entry name" value="USP-like"/>
    <property type="match status" value="1"/>
</dbReference>
<dbReference type="Gene3D" id="3.40.50.620">
    <property type="entry name" value="HUPs"/>
    <property type="match status" value="1"/>
</dbReference>
<dbReference type="InterPro" id="IPR006016">
    <property type="entry name" value="UspA"/>
</dbReference>
<dbReference type="PANTHER" id="PTHR31964">
    <property type="entry name" value="ADENINE NUCLEOTIDE ALPHA HYDROLASES-LIKE SUPERFAMILY PROTEIN"/>
    <property type="match status" value="1"/>
</dbReference>
<accession>A0A8J4PXT4</accession>
<dbReference type="Pfam" id="PF00582">
    <property type="entry name" value="Usp"/>
    <property type="match status" value="1"/>
</dbReference>
<organism evidence="2 3">
    <name type="scientific">Polysphondylium violaceum</name>
    <dbReference type="NCBI Taxonomy" id="133409"/>
    <lineage>
        <taxon>Eukaryota</taxon>
        <taxon>Amoebozoa</taxon>
        <taxon>Evosea</taxon>
        <taxon>Eumycetozoa</taxon>
        <taxon>Dictyostelia</taxon>
        <taxon>Dictyosteliales</taxon>
        <taxon>Dictyosteliaceae</taxon>
        <taxon>Polysphondylium</taxon>
    </lineage>
</organism>
<evidence type="ECO:0000259" key="1">
    <source>
        <dbReference type="Pfam" id="PF00582"/>
    </source>
</evidence>
<evidence type="ECO:0000313" key="2">
    <source>
        <dbReference type="EMBL" id="KAF2074079.1"/>
    </source>
</evidence>
<comment type="caution">
    <text evidence="2">The sequence shown here is derived from an EMBL/GenBank/DDBJ whole genome shotgun (WGS) entry which is preliminary data.</text>
</comment>
<dbReference type="Proteomes" id="UP000695562">
    <property type="component" value="Unassembled WGS sequence"/>
</dbReference>
<dbReference type="AlphaFoldDB" id="A0A8J4PXT4"/>
<keyword evidence="3" id="KW-1185">Reference proteome</keyword>
<protein>
    <recommendedName>
        <fullName evidence="1">UspA domain-containing protein</fullName>
    </recommendedName>
</protein>
<feature type="domain" description="UspA" evidence="1">
    <location>
        <begin position="3"/>
        <end position="145"/>
    </location>
</feature>
<dbReference type="SUPFAM" id="SSF52402">
    <property type="entry name" value="Adenine nucleotide alpha hydrolases-like"/>
    <property type="match status" value="1"/>
</dbReference>
<reference evidence="2" key="1">
    <citation type="submission" date="2020-01" db="EMBL/GenBank/DDBJ databases">
        <title>Development of genomics and gene disruption for Polysphondylium violaceum indicates a role for the polyketide synthase stlB in stalk morphogenesis.</title>
        <authorList>
            <person name="Narita B."/>
            <person name="Kawabe Y."/>
            <person name="Kin K."/>
            <person name="Saito T."/>
            <person name="Gibbs R."/>
            <person name="Kuspa A."/>
            <person name="Muzny D."/>
            <person name="Queller D."/>
            <person name="Richards S."/>
            <person name="Strassman J."/>
            <person name="Sucgang R."/>
            <person name="Worley K."/>
            <person name="Schaap P."/>
        </authorList>
    </citation>
    <scope>NUCLEOTIDE SEQUENCE</scope>
    <source>
        <strain evidence="2">QSvi11</strain>
    </source>
</reference>
<evidence type="ECO:0000313" key="3">
    <source>
        <dbReference type="Proteomes" id="UP000695562"/>
    </source>
</evidence>
<dbReference type="InterPro" id="IPR014729">
    <property type="entry name" value="Rossmann-like_a/b/a_fold"/>
</dbReference>